<dbReference type="Gene3D" id="1.10.8.20">
    <property type="entry name" value="N-terminal domain of phosphatidylinositol transfer protein sec14p"/>
    <property type="match status" value="2"/>
</dbReference>
<name>W5JC43_ANODA</name>
<feature type="domain" description="CRAL-TRIO" evidence="1">
    <location>
        <begin position="323"/>
        <end position="483"/>
    </location>
</feature>
<dbReference type="OMA" id="PGWYKNL"/>
<dbReference type="PRINTS" id="PR00180">
    <property type="entry name" value="CRETINALDHBP"/>
</dbReference>
<dbReference type="PANTHER" id="PTHR10174:SF166">
    <property type="entry name" value="LD40136P"/>
    <property type="match status" value="1"/>
</dbReference>
<feature type="domain" description="CRAL-TRIO" evidence="1">
    <location>
        <begin position="111"/>
        <end position="262"/>
    </location>
</feature>
<dbReference type="VEuPathDB" id="VectorBase:ADAC007925"/>
<dbReference type="PANTHER" id="PTHR10174">
    <property type="entry name" value="ALPHA-TOCOPHEROL TRANSFER PROTEIN-RELATED"/>
    <property type="match status" value="1"/>
</dbReference>
<dbReference type="Gene3D" id="3.40.525.10">
    <property type="entry name" value="CRAL-TRIO lipid binding domain"/>
    <property type="match status" value="2"/>
</dbReference>
<dbReference type="AlphaFoldDB" id="W5JC43"/>
<dbReference type="VEuPathDB" id="VectorBase:ADAR2_006253"/>
<reference evidence="3" key="4">
    <citation type="submission" date="2015-06" db="UniProtKB">
        <authorList>
            <consortium name="EnsemblMetazoa"/>
        </authorList>
    </citation>
    <scope>IDENTIFICATION</scope>
</reference>
<dbReference type="EnsemblMetazoa" id="ADAC007925-RA">
    <property type="protein sequence ID" value="ADAC007925-PA"/>
    <property type="gene ID" value="ADAC007925"/>
</dbReference>
<dbReference type="SUPFAM" id="SSF46938">
    <property type="entry name" value="CRAL/TRIO N-terminal domain"/>
    <property type="match status" value="2"/>
</dbReference>
<keyword evidence="4" id="KW-1185">Reference proteome</keyword>
<reference evidence="2" key="2">
    <citation type="submission" date="2010-05" db="EMBL/GenBank/DDBJ databases">
        <authorList>
            <person name="Almeida L.G."/>
            <person name="Nicolas M.F."/>
            <person name="Souza R.C."/>
            <person name="Vasconcelos A.T.R."/>
        </authorList>
    </citation>
    <scope>NUCLEOTIDE SEQUENCE</scope>
</reference>
<dbReference type="EMBL" id="ADMH02001932">
    <property type="protein sequence ID" value="ETN60445.1"/>
    <property type="molecule type" value="Genomic_DNA"/>
</dbReference>
<dbReference type="Proteomes" id="UP000000673">
    <property type="component" value="Unassembled WGS sequence"/>
</dbReference>
<reference evidence="2" key="3">
    <citation type="journal article" date="2013" name="Nucleic Acids Res.">
        <title>The genome of Anopheles darlingi, the main neotropical malaria vector.</title>
        <authorList>
            <person name="Marinotti O."/>
            <person name="Cerqueira G.C."/>
            <person name="de Almeida L.G."/>
            <person name="Ferro M.I."/>
            <person name="Loreto E.L."/>
            <person name="Zaha A."/>
            <person name="Teixeira S.M."/>
            <person name="Wespiser A.R."/>
            <person name="Almeida E Silva A."/>
            <person name="Schlindwein A.D."/>
            <person name="Pacheco A.C."/>
            <person name="Silva A.L."/>
            <person name="Graveley B.R."/>
            <person name="Walenz B.P."/>
            <person name="Lima Bde A."/>
            <person name="Ribeiro C.A."/>
            <person name="Nunes-Silva C.G."/>
            <person name="de Carvalho C.R."/>
            <person name="Soares C.M."/>
            <person name="de Menezes C.B."/>
            <person name="Matiolli C."/>
            <person name="Caffrey D."/>
            <person name="Araujo D.A."/>
            <person name="de Oliveira D.M."/>
            <person name="Golenbock D."/>
            <person name="Grisard E.C."/>
            <person name="Fantinatti-Garboggini F."/>
            <person name="de Carvalho F.M."/>
            <person name="Barcellos F.G."/>
            <person name="Prosdocimi F."/>
            <person name="May G."/>
            <person name="Azevedo Junior G.M."/>
            <person name="Guimaraes G.M."/>
            <person name="Goldman G.H."/>
            <person name="Padilha I.Q."/>
            <person name="Batista Jda S."/>
            <person name="Ferro J.A."/>
            <person name="Ribeiro J.M."/>
            <person name="Fietto J.L."/>
            <person name="Dabbas K.M."/>
            <person name="Cerdeira L."/>
            <person name="Agnez-Lima L.F."/>
            <person name="Brocchi M."/>
            <person name="de Carvalho M.O."/>
            <person name="Teixeira Mde M."/>
            <person name="Diniz Maia Mde M."/>
            <person name="Goldman M.H."/>
            <person name="Cruz Schneider M.P."/>
            <person name="Felipe M.S."/>
            <person name="Hungria M."/>
            <person name="Nicolas M.F."/>
            <person name="Pereira M."/>
            <person name="Montes M.A."/>
            <person name="Cantao M.E."/>
            <person name="Vincentz M."/>
            <person name="Rafael M.S."/>
            <person name="Silverman N."/>
            <person name="Stoco P.H."/>
            <person name="Souza R.C."/>
            <person name="Vicentini R."/>
            <person name="Gazzinelli R.T."/>
            <person name="Neves Rde O."/>
            <person name="Silva R."/>
            <person name="Astolfi-Filho S."/>
            <person name="Maciel T.E."/>
            <person name="Urmenyi T.P."/>
            <person name="Tadei W.P."/>
            <person name="Camargo E.P."/>
            <person name="de Vasconcelos A.T."/>
        </authorList>
    </citation>
    <scope>NUCLEOTIDE SEQUENCE</scope>
</reference>
<dbReference type="STRING" id="43151.W5JC43"/>
<dbReference type="InterPro" id="IPR011074">
    <property type="entry name" value="CRAL/TRIO_N_dom"/>
</dbReference>
<organism evidence="2">
    <name type="scientific">Anopheles darlingi</name>
    <name type="common">Mosquito</name>
    <dbReference type="NCBI Taxonomy" id="43151"/>
    <lineage>
        <taxon>Eukaryota</taxon>
        <taxon>Metazoa</taxon>
        <taxon>Ecdysozoa</taxon>
        <taxon>Arthropoda</taxon>
        <taxon>Hexapoda</taxon>
        <taxon>Insecta</taxon>
        <taxon>Pterygota</taxon>
        <taxon>Neoptera</taxon>
        <taxon>Endopterygota</taxon>
        <taxon>Diptera</taxon>
        <taxon>Nematocera</taxon>
        <taxon>Culicoidea</taxon>
        <taxon>Culicidae</taxon>
        <taxon>Anophelinae</taxon>
        <taxon>Anopheles</taxon>
    </lineage>
</organism>
<dbReference type="InterPro" id="IPR001251">
    <property type="entry name" value="CRAL-TRIO_dom"/>
</dbReference>
<dbReference type="GO" id="GO:1902936">
    <property type="term" value="F:phosphatidylinositol bisphosphate binding"/>
    <property type="evidence" value="ECO:0007669"/>
    <property type="project" value="TreeGrafter"/>
</dbReference>
<dbReference type="eggNOG" id="KOG1471">
    <property type="taxonomic scope" value="Eukaryota"/>
</dbReference>
<dbReference type="PROSITE" id="PS50191">
    <property type="entry name" value="CRAL_TRIO"/>
    <property type="match status" value="2"/>
</dbReference>
<evidence type="ECO:0000313" key="4">
    <source>
        <dbReference type="Proteomes" id="UP000000673"/>
    </source>
</evidence>
<dbReference type="SUPFAM" id="SSF52087">
    <property type="entry name" value="CRAL/TRIO domain"/>
    <property type="match status" value="2"/>
</dbReference>
<dbReference type="InterPro" id="IPR036273">
    <property type="entry name" value="CRAL/TRIO_N_dom_sf"/>
</dbReference>
<dbReference type="InterPro" id="IPR036865">
    <property type="entry name" value="CRAL-TRIO_dom_sf"/>
</dbReference>
<dbReference type="SMART" id="SM01100">
    <property type="entry name" value="CRAL_TRIO_N"/>
    <property type="match status" value="2"/>
</dbReference>
<dbReference type="Pfam" id="PF00650">
    <property type="entry name" value="CRAL_TRIO"/>
    <property type="match status" value="2"/>
</dbReference>
<dbReference type="CDD" id="cd00170">
    <property type="entry name" value="SEC14"/>
    <property type="match status" value="2"/>
</dbReference>
<dbReference type="HOGENOM" id="CLU_510213_0_0_1"/>
<sequence>MASKFAAYSVDKNPATYDEYTFTLTELYRQIAKDELREDDAVRERSLTEMRQWIANNPHIRKCRTDAKFLLRFLRLRQFSVPMACEALERYLALRELYPGWYKNLDCKEASMKEIFKNGPFSYLGQDGLGRAVVLVRFGRFDDQKFRPVQDGRFMALFMETLLEIEEVQIGGCQVFVDYAGCTVGTFEKWTTTELKIMMEAYSRSYPLRYGEIHAAHLSKFGRPVVDMFLSFANPKMREKIRIAKDELREDDAVRERSLTEMRQWIANNPHIRKCRTDAKFLLRFLRLRQFSVPMACEALERYLAMRELYPGWYKNLDCNDAAMKEIFNNGPMVYLGQDGMGRSVILIQFKCFDGHKFQPVQDGRCAALVMETMLEYEEVQIGGYQVLIDYGSSTKANYDKWGATDLKIIMDAFSRSYPNRYGEIHAAMLPKFGVPMVNTFLSFANPKMREKINCHSTIEELEKLFETTQKPISYGGSVDLDEMNRALWKRVEDQRDVILGLDEMEIDVDYYASLWDQEEPSSEFAGIVLKQLE</sequence>
<evidence type="ECO:0000259" key="1">
    <source>
        <dbReference type="PROSITE" id="PS50191"/>
    </source>
</evidence>
<accession>W5JC43</accession>
<protein>
    <recommendedName>
        <fullName evidence="1">CRAL-TRIO domain-containing protein</fullName>
    </recommendedName>
</protein>
<reference evidence="2 4" key="1">
    <citation type="journal article" date="2010" name="BMC Genomics">
        <title>Combination of measures distinguishes pre-miRNAs from other stem-loops in the genome of the newly sequenced Anopheles darlingi.</title>
        <authorList>
            <person name="Mendes N.D."/>
            <person name="Freitas A.T."/>
            <person name="Vasconcelos A.T."/>
            <person name="Sagot M.F."/>
        </authorList>
    </citation>
    <scope>NUCLEOTIDE SEQUENCE</scope>
</reference>
<dbReference type="GO" id="GO:0016020">
    <property type="term" value="C:membrane"/>
    <property type="evidence" value="ECO:0007669"/>
    <property type="project" value="TreeGrafter"/>
</dbReference>
<gene>
    <name evidence="2" type="ORF">AND_007925</name>
</gene>
<evidence type="ECO:0000313" key="2">
    <source>
        <dbReference type="EMBL" id="ETN60445.1"/>
    </source>
</evidence>
<proteinExistence type="predicted"/>
<evidence type="ECO:0000313" key="3">
    <source>
        <dbReference type="EnsemblMetazoa" id="ADAC007925-PA"/>
    </source>
</evidence>